<dbReference type="Pfam" id="PF11146">
    <property type="entry name" value="DUF2905"/>
    <property type="match status" value="1"/>
</dbReference>
<proteinExistence type="predicted"/>
<protein>
    <recommendedName>
        <fullName evidence="4">DUF2905 domain-containing protein</fullName>
    </recommendedName>
</protein>
<dbReference type="EMBL" id="PDOF01000001">
    <property type="protein sequence ID" value="PYZ99221.1"/>
    <property type="molecule type" value="Genomic_DNA"/>
</dbReference>
<feature type="transmembrane region" description="Helical" evidence="1">
    <location>
        <begin position="44"/>
        <end position="65"/>
    </location>
</feature>
<dbReference type="PANTHER" id="PTHR36443:SF1">
    <property type="entry name" value="BSR5223 PROTEIN"/>
    <property type="match status" value="1"/>
</dbReference>
<dbReference type="PANTHER" id="PTHR36443">
    <property type="entry name" value="BSR5223 PROTEIN"/>
    <property type="match status" value="1"/>
</dbReference>
<gene>
    <name evidence="2" type="ORF">CR205_09650</name>
</gene>
<keyword evidence="1" id="KW-1133">Transmembrane helix</keyword>
<dbReference type="InterPro" id="IPR021320">
    <property type="entry name" value="DUF2905"/>
</dbReference>
<keyword evidence="3" id="KW-1185">Reference proteome</keyword>
<name>A0A2W0HEC5_9BACI</name>
<comment type="caution">
    <text evidence="2">The sequence shown here is derived from an EMBL/GenBank/DDBJ whole genome shotgun (WGS) entry which is preliminary data.</text>
</comment>
<organism evidence="2 3">
    <name type="scientific">Alteribacter lacisalsi</name>
    <dbReference type="NCBI Taxonomy" id="2045244"/>
    <lineage>
        <taxon>Bacteria</taxon>
        <taxon>Bacillati</taxon>
        <taxon>Bacillota</taxon>
        <taxon>Bacilli</taxon>
        <taxon>Bacillales</taxon>
        <taxon>Bacillaceae</taxon>
        <taxon>Alteribacter</taxon>
    </lineage>
</organism>
<accession>A0A2W0HEC5</accession>
<evidence type="ECO:0000313" key="3">
    <source>
        <dbReference type="Proteomes" id="UP000248066"/>
    </source>
</evidence>
<keyword evidence="1" id="KW-0472">Membrane</keyword>
<dbReference type="AlphaFoldDB" id="A0A2W0HEC5"/>
<evidence type="ECO:0000313" key="2">
    <source>
        <dbReference type="EMBL" id="PYZ99221.1"/>
    </source>
</evidence>
<dbReference type="Proteomes" id="UP000248066">
    <property type="component" value="Unassembled WGS sequence"/>
</dbReference>
<dbReference type="OrthoDB" id="9811610at2"/>
<evidence type="ECO:0000256" key="1">
    <source>
        <dbReference type="SAM" id="Phobius"/>
    </source>
</evidence>
<evidence type="ECO:0008006" key="4">
    <source>
        <dbReference type="Google" id="ProtNLM"/>
    </source>
</evidence>
<sequence>MSKLLIMIGVVLIVAGLLWQVGGRFINLGKLPGDFLFKSGNTTVYFPLMTSIVISIILSLVLFLFGRFR</sequence>
<keyword evidence="1" id="KW-0812">Transmembrane</keyword>
<dbReference type="RefSeq" id="WP_110519806.1">
    <property type="nucleotide sequence ID" value="NZ_PDOF01000001.1"/>
</dbReference>
<reference evidence="2 3" key="1">
    <citation type="submission" date="2017-10" db="EMBL/GenBank/DDBJ databases">
        <title>Bacillus sp. nov., a halophilic bacterium isolated from a Yangshapao Lake.</title>
        <authorList>
            <person name="Wang H."/>
        </authorList>
    </citation>
    <scope>NUCLEOTIDE SEQUENCE [LARGE SCALE GENOMIC DNA]</scope>
    <source>
        <strain evidence="2 3">YSP-3</strain>
    </source>
</reference>